<dbReference type="EMBL" id="BKCP01005383">
    <property type="protein sequence ID" value="GER37499.1"/>
    <property type="molecule type" value="Genomic_DNA"/>
</dbReference>
<comment type="caution">
    <text evidence="1">The sequence shown here is derived from an EMBL/GenBank/DDBJ whole genome shotgun (WGS) entry which is preliminary data.</text>
</comment>
<gene>
    <name evidence="1" type="ORF">STAS_13912</name>
</gene>
<sequence length="105" mass="11716">MQFLSRLMRGSPSQKDLAWKGAVYSDQQAFKYPSWSHCITEGRVATSLLVDHRSPVPFVVPPPHRLSHAFAARLSPIVAASPCLSPLAVPAPRRRWCFLNFADKS</sequence>
<dbReference type="GO" id="GO:0003746">
    <property type="term" value="F:translation elongation factor activity"/>
    <property type="evidence" value="ECO:0007669"/>
    <property type="project" value="UniProtKB-KW"/>
</dbReference>
<reference evidence="2" key="1">
    <citation type="journal article" date="2019" name="Curr. Biol.">
        <title>Genome Sequence of Striga asiatica Provides Insight into the Evolution of Plant Parasitism.</title>
        <authorList>
            <person name="Yoshida S."/>
            <person name="Kim S."/>
            <person name="Wafula E.K."/>
            <person name="Tanskanen J."/>
            <person name="Kim Y.M."/>
            <person name="Honaas L."/>
            <person name="Yang Z."/>
            <person name="Spallek T."/>
            <person name="Conn C.E."/>
            <person name="Ichihashi Y."/>
            <person name="Cheong K."/>
            <person name="Cui S."/>
            <person name="Der J.P."/>
            <person name="Gundlach H."/>
            <person name="Jiao Y."/>
            <person name="Hori C."/>
            <person name="Ishida J.K."/>
            <person name="Kasahara H."/>
            <person name="Kiba T."/>
            <person name="Kim M.S."/>
            <person name="Koo N."/>
            <person name="Laohavisit A."/>
            <person name="Lee Y.H."/>
            <person name="Lumba S."/>
            <person name="McCourt P."/>
            <person name="Mortimer J.C."/>
            <person name="Mutuku J.M."/>
            <person name="Nomura T."/>
            <person name="Sasaki-Sekimoto Y."/>
            <person name="Seto Y."/>
            <person name="Wang Y."/>
            <person name="Wakatake T."/>
            <person name="Sakakibara H."/>
            <person name="Demura T."/>
            <person name="Yamaguchi S."/>
            <person name="Yoneyama K."/>
            <person name="Manabe R.I."/>
            <person name="Nelson D.C."/>
            <person name="Schulman A.H."/>
            <person name="Timko M.P."/>
            <person name="dePamphilis C.W."/>
            <person name="Choi D."/>
            <person name="Shirasu K."/>
        </authorList>
    </citation>
    <scope>NUCLEOTIDE SEQUENCE [LARGE SCALE GENOMIC DNA]</scope>
    <source>
        <strain evidence="2">cv. UVA1</strain>
    </source>
</reference>
<evidence type="ECO:0000313" key="2">
    <source>
        <dbReference type="Proteomes" id="UP000325081"/>
    </source>
</evidence>
<evidence type="ECO:0000313" key="1">
    <source>
        <dbReference type="EMBL" id="GER37499.1"/>
    </source>
</evidence>
<dbReference type="Proteomes" id="UP000325081">
    <property type="component" value="Unassembled WGS sequence"/>
</dbReference>
<keyword evidence="1" id="KW-0648">Protein biosynthesis</keyword>
<keyword evidence="1" id="KW-0251">Elongation factor</keyword>
<keyword evidence="2" id="KW-1185">Reference proteome</keyword>
<dbReference type="AlphaFoldDB" id="A0A5A7PX96"/>
<accession>A0A5A7PX96</accession>
<name>A0A5A7PX96_STRAF</name>
<protein>
    <submittedName>
        <fullName evidence="1">Elongation factor G</fullName>
    </submittedName>
</protein>
<proteinExistence type="predicted"/>
<organism evidence="1 2">
    <name type="scientific">Striga asiatica</name>
    <name type="common">Asiatic witchweed</name>
    <name type="synonym">Buchnera asiatica</name>
    <dbReference type="NCBI Taxonomy" id="4170"/>
    <lineage>
        <taxon>Eukaryota</taxon>
        <taxon>Viridiplantae</taxon>
        <taxon>Streptophyta</taxon>
        <taxon>Embryophyta</taxon>
        <taxon>Tracheophyta</taxon>
        <taxon>Spermatophyta</taxon>
        <taxon>Magnoliopsida</taxon>
        <taxon>eudicotyledons</taxon>
        <taxon>Gunneridae</taxon>
        <taxon>Pentapetalae</taxon>
        <taxon>asterids</taxon>
        <taxon>lamiids</taxon>
        <taxon>Lamiales</taxon>
        <taxon>Orobanchaceae</taxon>
        <taxon>Buchnereae</taxon>
        <taxon>Striga</taxon>
    </lineage>
</organism>